<keyword evidence="4 6" id="KW-1133">Transmembrane helix</keyword>
<evidence type="ECO:0000256" key="2">
    <source>
        <dbReference type="ARBA" id="ARBA00009773"/>
    </source>
</evidence>
<accession>A0A927MGX3</accession>
<evidence type="ECO:0000313" key="7">
    <source>
        <dbReference type="EMBL" id="MBE1554408.1"/>
    </source>
</evidence>
<sequence>MSKNHHSQQVFRTIFIKWLPVILTGIVIFTVPPAAIAIIIAYFTAPILSSVRSMTRIPLTIATLFVMVLMLFLFGAFTFIALHGLIDTVPAIERQIEPFTKNTDFAGKLFAILEEKVVQYGHAILEYAVSLISTVFQQLFSLFIFLVAYFFALRESGKNRFWFLIYFPTTIRKPARRMFLEAGKLIGTFLSVEARLFLLTFTIITVGFFFLRFDSPVGNAFLVSLADSLPFLGIGLFFLPMAAFFLYTNNMYVGISLILLYLFTLTTRQMAESYMWASTFQLKPIHAFFITACSVYLFGLPGILLTPFLLFAALKVKQHPLFNS</sequence>
<feature type="transmembrane region" description="Helical" evidence="6">
    <location>
        <begin position="57"/>
        <end position="82"/>
    </location>
</feature>
<feature type="transmembrane region" description="Helical" evidence="6">
    <location>
        <begin position="20"/>
        <end position="45"/>
    </location>
</feature>
<organism evidence="7 8">
    <name type="scientific">Sporosarcina limicola</name>
    <dbReference type="NCBI Taxonomy" id="34101"/>
    <lineage>
        <taxon>Bacteria</taxon>
        <taxon>Bacillati</taxon>
        <taxon>Bacillota</taxon>
        <taxon>Bacilli</taxon>
        <taxon>Bacillales</taxon>
        <taxon>Caryophanaceae</taxon>
        <taxon>Sporosarcina</taxon>
    </lineage>
</organism>
<evidence type="ECO:0000256" key="4">
    <source>
        <dbReference type="ARBA" id="ARBA00022989"/>
    </source>
</evidence>
<feature type="transmembrane region" description="Helical" evidence="6">
    <location>
        <begin position="127"/>
        <end position="152"/>
    </location>
</feature>
<keyword evidence="3 6" id="KW-0812">Transmembrane</keyword>
<reference evidence="7" key="1">
    <citation type="submission" date="2020-10" db="EMBL/GenBank/DDBJ databases">
        <title>Genomic Encyclopedia of Type Strains, Phase IV (KMG-IV): sequencing the most valuable type-strain genomes for metagenomic binning, comparative biology and taxonomic classification.</title>
        <authorList>
            <person name="Goeker M."/>
        </authorList>
    </citation>
    <scope>NUCLEOTIDE SEQUENCE</scope>
    <source>
        <strain evidence="7">DSM 13886</strain>
    </source>
</reference>
<comment type="subcellular location">
    <subcellularLocation>
        <location evidence="1">Membrane</location>
        <topology evidence="1">Multi-pass membrane protein</topology>
    </subcellularLocation>
</comment>
<dbReference type="EMBL" id="JADBEL010000006">
    <property type="protein sequence ID" value="MBE1554408.1"/>
    <property type="molecule type" value="Genomic_DNA"/>
</dbReference>
<evidence type="ECO:0000256" key="5">
    <source>
        <dbReference type="ARBA" id="ARBA00023136"/>
    </source>
</evidence>
<comment type="caution">
    <text evidence="7">The sequence shown here is derived from an EMBL/GenBank/DDBJ whole genome shotgun (WGS) entry which is preliminary data.</text>
</comment>
<dbReference type="AlphaFoldDB" id="A0A927MGX3"/>
<dbReference type="Pfam" id="PF01594">
    <property type="entry name" value="AI-2E_transport"/>
    <property type="match status" value="1"/>
</dbReference>
<evidence type="ECO:0000313" key="8">
    <source>
        <dbReference type="Proteomes" id="UP000658225"/>
    </source>
</evidence>
<feature type="transmembrane region" description="Helical" evidence="6">
    <location>
        <begin position="185"/>
        <end position="211"/>
    </location>
</feature>
<gene>
    <name evidence="7" type="ORF">H4683_001484</name>
</gene>
<keyword evidence="5 6" id="KW-0472">Membrane</keyword>
<evidence type="ECO:0000256" key="3">
    <source>
        <dbReference type="ARBA" id="ARBA00022692"/>
    </source>
</evidence>
<dbReference type="RefSeq" id="WP_192598202.1">
    <property type="nucleotide sequence ID" value="NZ_JADBEL010000006.1"/>
</dbReference>
<name>A0A927MGX3_9BACL</name>
<dbReference type="InterPro" id="IPR002549">
    <property type="entry name" value="AI-2E-like"/>
</dbReference>
<protein>
    <submittedName>
        <fullName evidence="7">PurR-regulated permease PerM</fullName>
    </submittedName>
</protein>
<dbReference type="GO" id="GO:0016020">
    <property type="term" value="C:membrane"/>
    <property type="evidence" value="ECO:0007669"/>
    <property type="project" value="UniProtKB-SubCell"/>
</dbReference>
<keyword evidence="8" id="KW-1185">Reference proteome</keyword>
<feature type="transmembrane region" description="Helical" evidence="6">
    <location>
        <begin position="246"/>
        <end position="265"/>
    </location>
</feature>
<feature type="transmembrane region" description="Helical" evidence="6">
    <location>
        <begin position="217"/>
        <end position="239"/>
    </location>
</feature>
<comment type="similarity">
    <text evidence="2">Belongs to the autoinducer-2 exporter (AI-2E) (TC 2.A.86) family.</text>
</comment>
<feature type="transmembrane region" description="Helical" evidence="6">
    <location>
        <begin position="285"/>
        <end position="314"/>
    </location>
</feature>
<dbReference type="Proteomes" id="UP000658225">
    <property type="component" value="Unassembled WGS sequence"/>
</dbReference>
<proteinExistence type="inferred from homology"/>
<evidence type="ECO:0000256" key="1">
    <source>
        <dbReference type="ARBA" id="ARBA00004141"/>
    </source>
</evidence>
<evidence type="ECO:0000256" key="6">
    <source>
        <dbReference type="SAM" id="Phobius"/>
    </source>
</evidence>